<feature type="active site" description="Schiff-base intermediate with substrate" evidence="4">
    <location>
        <position position="164"/>
    </location>
</feature>
<comment type="caution">
    <text evidence="6">The sequence shown here is derived from an EMBL/GenBank/DDBJ whole genome shotgun (WGS) entry which is preliminary data.</text>
</comment>
<evidence type="ECO:0000256" key="1">
    <source>
        <dbReference type="ARBA" id="ARBA00023239"/>
    </source>
</evidence>
<evidence type="ECO:0000313" key="7">
    <source>
        <dbReference type="Proteomes" id="UP000285120"/>
    </source>
</evidence>
<dbReference type="Gene3D" id="3.20.20.70">
    <property type="entry name" value="Aldolase class I"/>
    <property type="match status" value="1"/>
</dbReference>
<dbReference type="PROSITE" id="PS00666">
    <property type="entry name" value="DHDPS_2"/>
    <property type="match status" value="1"/>
</dbReference>
<dbReference type="SMART" id="SM01130">
    <property type="entry name" value="DHDPS"/>
    <property type="match status" value="1"/>
</dbReference>
<proteinExistence type="inferred from homology"/>
<dbReference type="PRINTS" id="PR00146">
    <property type="entry name" value="DHPICSNTHASE"/>
</dbReference>
<dbReference type="OrthoDB" id="9771791at2"/>
<evidence type="ECO:0000256" key="3">
    <source>
        <dbReference type="PIRNR" id="PIRNR001365"/>
    </source>
</evidence>
<dbReference type="InterPro" id="IPR002220">
    <property type="entry name" value="DapA-like"/>
</dbReference>
<dbReference type="SUPFAM" id="SSF51569">
    <property type="entry name" value="Aldolase"/>
    <property type="match status" value="1"/>
</dbReference>
<protein>
    <submittedName>
        <fullName evidence="6">4-hydroxy-tetrahydrodipicolinate synthase</fullName>
    </submittedName>
</protein>
<keyword evidence="2" id="KW-0704">Schiff base</keyword>
<organism evidence="6 7">
    <name type="scientific">Sinobaca qinghaiensis</name>
    <dbReference type="NCBI Taxonomy" id="342944"/>
    <lineage>
        <taxon>Bacteria</taxon>
        <taxon>Bacillati</taxon>
        <taxon>Bacillota</taxon>
        <taxon>Bacilli</taxon>
        <taxon>Bacillales</taxon>
        <taxon>Sporolactobacillaceae</taxon>
        <taxon>Sinobaca</taxon>
    </lineage>
</organism>
<evidence type="ECO:0000313" key="6">
    <source>
        <dbReference type="EMBL" id="RKD69668.1"/>
    </source>
</evidence>
<name>A0A419UWZ9_9BACL</name>
<dbReference type="PANTHER" id="PTHR42849">
    <property type="entry name" value="N-ACETYLNEURAMINATE LYASE"/>
    <property type="match status" value="1"/>
</dbReference>
<dbReference type="PANTHER" id="PTHR42849:SF1">
    <property type="entry name" value="N-ACETYLNEURAMINATE LYASE"/>
    <property type="match status" value="1"/>
</dbReference>
<dbReference type="AlphaFoldDB" id="A0A419UWZ9"/>
<dbReference type="PIRSF" id="PIRSF001365">
    <property type="entry name" value="DHDPS"/>
    <property type="match status" value="1"/>
</dbReference>
<dbReference type="EMBL" id="RAPK01000011">
    <property type="protein sequence ID" value="RKD69668.1"/>
    <property type="molecule type" value="Genomic_DNA"/>
</dbReference>
<dbReference type="Proteomes" id="UP000285120">
    <property type="component" value="Unassembled WGS sequence"/>
</dbReference>
<keyword evidence="7" id="KW-1185">Reference proteome</keyword>
<dbReference type="GO" id="GO:0008747">
    <property type="term" value="F:N-acetylneuraminate lyase activity"/>
    <property type="evidence" value="ECO:0007669"/>
    <property type="project" value="TreeGrafter"/>
</dbReference>
<gene>
    <name evidence="6" type="ORF">ATL39_3094</name>
</gene>
<dbReference type="Pfam" id="PF00701">
    <property type="entry name" value="DHDPS"/>
    <property type="match status" value="1"/>
</dbReference>
<dbReference type="CDD" id="cd00408">
    <property type="entry name" value="DHDPS-like"/>
    <property type="match status" value="1"/>
</dbReference>
<feature type="active site" description="Proton donor/acceptor" evidence="4">
    <location>
        <position position="136"/>
    </location>
</feature>
<evidence type="ECO:0000256" key="2">
    <source>
        <dbReference type="ARBA" id="ARBA00023270"/>
    </source>
</evidence>
<evidence type="ECO:0000256" key="4">
    <source>
        <dbReference type="PIRSR" id="PIRSR001365-1"/>
    </source>
</evidence>
<dbReference type="RefSeq" id="WP_120194227.1">
    <property type="nucleotide sequence ID" value="NZ_RAPK01000011.1"/>
</dbReference>
<feature type="binding site" evidence="5">
    <location>
        <position position="46"/>
    </location>
    <ligand>
        <name>pyruvate</name>
        <dbReference type="ChEBI" id="CHEBI:15361"/>
    </ligand>
</feature>
<dbReference type="GO" id="GO:0019262">
    <property type="term" value="P:N-acetylneuraminate catabolic process"/>
    <property type="evidence" value="ECO:0007669"/>
    <property type="project" value="TreeGrafter"/>
</dbReference>
<keyword evidence="1 3" id="KW-0456">Lyase</keyword>
<dbReference type="InterPro" id="IPR020625">
    <property type="entry name" value="Schiff_base-form_aldolases_AS"/>
</dbReference>
<evidence type="ECO:0000256" key="5">
    <source>
        <dbReference type="PIRSR" id="PIRSR001365-2"/>
    </source>
</evidence>
<dbReference type="GO" id="GO:0005829">
    <property type="term" value="C:cytosol"/>
    <property type="evidence" value="ECO:0007669"/>
    <property type="project" value="TreeGrafter"/>
</dbReference>
<sequence>MLTESFHVAVPTAFYEDESLNVQGTISHIKHIYQQGVKSILVSGTTGEQHSMTLQEKLEIIDALESEEELISNMEIIFGAASIRLKEAELLAEKIGSTRLAGIMIGYPPYVVPSQQEAVLYTERIVAAGKKPAILYNNPNRTGFDLTEESIIQLSRLNRVVGIKEAGDKVKVKRLRSVIQREDFYFYAGGEVDLVEKVGCGYNRLSSMAGNVNPEEINQWFNKMLTNQTMSTQESEAVQVLMEQVYDGNPVVNIKAMLNDRGIPMGVCRSPIGMVYNNSM</sequence>
<comment type="similarity">
    <text evidence="3">Belongs to the DapA family.</text>
</comment>
<reference evidence="6 7" key="1">
    <citation type="submission" date="2018-09" db="EMBL/GenBank/DDBJ databases">
        <title>Genomic Encyclopedia of Archaeal and Bacterial Type Strains, Phase II (KMG-II): from individual species to whole genera.</title>
        <authorList>
            <person name="Goeker M."/>
        </authorList>
    </citation>
    <scope>NUCLEOTIDE SEQUENCE [LARGE SCALE GENOMIC DNA]</scope>
    <source>
        <strain evidence="6 7">DSM 17008</strain>
    </source>
</reference>
<accession>A0A419UWZ9</accession>
<dbReference type="InterPro" id="IPR013785">
    <property type="entry name" value="Aldolase_TIM"/>
</dbReference>